<dbReference type="PANTHER" id="PTHR14217">
    <property type="entry name" value="INOSITOL-TETRAKISPHOSPHATE 1-KINASE"/>
    <property type="match status" value="1"/>
</dbReference>
<organism evidence="9">
    <name type="scientific">marine sediment metagenome</name>
    <dbReference type="NCBI Taxonomy" id="412755"/>
    <lineage>
        <taxon>unclassified sequences</taxon>
        <taxon>metagenomes</taxon>
        <taxon>ecological metagenomes</taxon>
    </lineage>
</organism>
<dbReference type="GO" id="GO:0000287">
    <property type="term" value="F:magnesium ion binding"/>
    <property type="evidence" value="ECO:0007669"/>
    <property type="project" value="InterPro"/>
</dbReference>
<keyword evidence="5" id="KW-0418">Kinase</keyword>
<protein>
    <recommendedName>
        <fullName evidence="8">Inositol 1,3,4-trisphosphate 5/6-kinase ATP-grasp domain-containing protein</fullName>
    </recommendedName>
</protein>
<evidence type="ECO:0000256" key="2">
    <source>
        <dbReference type="ARBA" id="ARBA00022679"/>
    </source>
</evidence>
<dbReference type="AlphaFoldDB" id="X1BAA2"/>
<keyword evidence="3" id="KW-0479">Metal-binding</keyword>
<dbReference type="InterPro" id="IPR008656">
    <property type="entry name" value="Inositol_tetrakis-P_1-kinase"/>
</dbReference>
<feature type="non-terminal residue" evidence="9">
    <location>
        <position position="1"/>
    </location>
</feature>
<accession>X1BAA2</accession>
<dbReference type="Gene3D" id="3.30.470.20">
    <property type="entry name" value="ATP-grasp fold, B domain"/>
    <property type="match status" value="2"/>
</dbReference>
<evidence type="ECO:0000256" key="6">
    <source>
        <dbReference type="ARBA" id="ARBA00022840"/>
    </source>
</evidence>
<dbReference type="GO" id="GO:0047325">
    <property type="term" value="F:inositol-3,4,5,6-tetrakisphosphate 1-kinase activity"/>
    <property type="evidence" value="ECO:0007669"/>
    <property type="project" value="InterPro"/>
</dbReference>
<dbReference type="GO" id="GO:0052725">
    <property type="term" value="F:inositol-1,3,4-trisphosphate 6-kinase activity"/>
    <property type="evidence" value="ECO:0007669"/>
    <property type="project" value="InterPro"/>
</dbReference>
<name>X1BAA2_9ZZZZ</name>
<comment type="cofactor">
    <cofactor evidence="1">
        <name>Mg(2+)</name>
        <dbReference type="ChEBI" id="CHEBI:18420"/>
    </cofactor>
</comment>
<keyword evidence="2" id="KW-0808">Transferase</keyword>
<dbReference type="SUPFAM" id="SSF56059">
    <property type="entry name" value="Glutathione synthetase ATP-binding domain-like"/>
    <property type="match status" value="1"/>
</dbReference>
<keyword evidence="6" id="KW-0067">ATP-binding</keyword>
<evidence type="ECO:0000259" key="8">
    <source>
        <dbReference type="Pfam" id="PF05770"/>
    </source>
</evidence>
<evidence type="ECO:0000256" key="3">
    <source>
        <dbReference type="ARBA" id="ARBA00022723"/>
    </source>
</evidence>
<feature type="domain" description="Inositol 1,3,4-trisphosphate 5/6-kinase ATP-grasp" evidence="8">
    <location>
        <begin position="220"/>
        <end position="281"/>
    </location>
</feature>
<evidence type="ECO:0000313" key="9">
    <source>
        <dbReference type="EMBL" id="GAG92000.1"/>
    </source>
</evidence>
<evidence type="ECO:0000256" key="4">
    <source>
        <dbReference type="ARBA" id="ARBA00022741"/>
    </source>
</evidence>
<dbReference type="GO" id="GO:0005524">
    <property type="term" value="F:ATP binding"/>
    <property type="evidence" value="ECO:0007669"/>
    <property type="project" value="UniProtKB-KW"/>
</dbReference>
<dbReference type="InterPro" id="IPR040464">
    <property type="entry name" value="InsP(3)kin_ATP-grasp"/>
</dbReference>
<comment type="caution">
    <text evidence="9">The sequence shown here is derived from an EMBL/GenBank/DDBJ whole genome shotgun (WGS) entry which is preliminary data.</text>
</comment>
<evidence type="ECO:0000256" key="5">
    <source>
        <dbReference type="ARBA" id="ARBA00022777"/>
    </source>
</evidence>
<dbReference type="GO" id="GO:0005737">
    <property type="term" value="C:cytoplasm"/>
    <property type="evidence" value="ECO:0007669"/>
    <property type="project" value="TreeGrafter"/>
</dbReference>
<evidence type="ECO:0000256" key="7">
    <source>
        <dbReference type="ARBA" id="ARBA00022842"/>
    </source>
</evidence>
<keyword evidence="7" id="KW-0460">Magnesium</keyword>
<dbReference type="PANTHER" id="PTHR14217:SF1">
    <property type="entry name" value="INOSITOL-TETRAKISPHOSPHATE 1-KINASE"/>
    <property type="match status" value="1"/>
</dbReference>
<keyword evidence="4" id="KW-0547">Nucleotide-binding</keyword>
<dbReference type="EMBL" id="BART01022067">
    <property type="protein sequence ID" value="GAG92000.1"/>
    <property type="molecule type" value="Genomic_DNA"/>
</dbReference>
<dbReference type="GO" id="GO:0032957">
    <property type="term" value="P:inositol trisphosphate metabolic process"/>
    <property type="evidence" value="ECO:0007669"/>
    <property type="project" value="InterPro"/>
</dbReference>
<dbReference type="GO" id="GO:0052726">
    <property type="term" value="F:inositol-1,3,4-trisphosphate 5-kinase activity"/>
    <property type="evidence" value="ECO:0007669"/>
    <property type="project" value="InterPro"/>
</dbReference>
<evidence type="ECO:0000256" key="1">
    <source>
        <dbReference type="ARBA" id="ARBA00001946"/>
    </source>
</evidence>
<dbReference type="Pfam" id="PF05770">
    <property type="entry name" value="Ins134_P3_kin"/>
    <property type="match status" value="1"/>
</dbReference>
<proteinExistence type="predicted"/>
<gene>
    <name evidence="9" type="ORF">S01H4_40511</name>
</gene>
<sequence length="288" mass="34396">REDHEIVKGVINKLKRLPDVNLHFHDPTKKFFNLSRMPKSIKEADLIIVKVRNDCSIDLLHYAKTNKIPTLHNVDTVLMCKNKISLDYALRRVFKNHPKIGKKFSFPNSWNNNATDVLKFKKWALPKLPIVIKSHYQHDKYNRFNFLVRKIEEVDTFCNRYKHLLYYDVYIQKFIECDGFERKVYVIGDKVYGIIRENPIYIFLRDKPSNINVDTIKRKEFKVNDDIRYLAEILSEELHLKIFGFDLIKLTDKDRFYLIDLNDFPGFRGITNIENALSSYLEEYIRNL</sequence>
<reference evidence="9" key="1">
    <citation type="journal article" date="2014" name="Front. Microbiol.">
        <title>High frequency of phylogenetically diverse reductive dehalogenase-homologous genes in deep subseafloor sedimentary metagenomes.</title>
        <authorList>
            <person name="Kawai M."/>
            <person name="Futagami T."/>
            <person name="Toyoda A."/>
            <person name="Takaki Y."/>
            <person name="Nishi S."/>
            <person name="Hori S."/>
            <person name="Arai W."/>
            <person name="Tsubouchi T."/>
            <person name="Morono Y."/>
            <person name="Uchiyama I."/>
            <person name="Ito T."/>
            <person name="Fujiyama A."/>
            <person name="Inagaki F."/>
            <person name="Takami H."/>
        </authorList>
    </citation>
    <scope>NUCLEOTIDE SEQUENCE</scope>
    <source>
        <strain evidence="9">Expedition CK06-06</strain>
    </source>
</reference>